<feature type="domain" description="Cry1Ac-like" evidence="2">
    <location>
        <begin position="366"/>
        <end position="444"/>
    </location>
</feature>
<accession>Q75VA1</accession>
<dbReference type="SUPFAM" id="SSF49785">
    <property type="entry name" value="Galactose-binding domain-like"/>
    <property type="match status" value="1"/>
</dbReference>
<protein>
    <recommendedName>
        <fullName evidence="4">Pesticidial crystal protein</fullName>
    </recommendedName>
</protein>
<feature type="domain" description="Pesticidal crystal protein Cry" evidence="1">
    <location>
        <begin position="187"/>
        <end position="256"/>
    </location>
</feature>
<evidence type="ECO:0000259" key="2">
    <source>
        <dbReference type="Pfam" id="PF21463"/>
    </source>
</evidence>
<evidence type="ECO:0000259" key="1">
    <source>
        <dbReference type="Pfam" id="PF17997"/>
    </source>
</evidence>
<sequence>MFTSGTKNMLKIETTDYEIDRVANSIENMSDEQHSQEKMMLWDEVKHAKQLSQSRNLLQNGDFEDLFSGWTTSNHMSIQSDNATFKGNYLNMSGARDIYGTIFPTYIYQKIDESKLKPYTRYLVRGFVGSSKELELVVMRYGKEIDTIMNVPNDIPYVPSMPVCNEVYDGEQQLYSNGNVGYYNPMPVSMPSYTSDACQCMPGKKHVVCQDSHQFKFHIDTGEVDYKTNLGIWVLLKISSPDGYATLDNLEVIEEGPVRGEALAHVKQKEKKWNQHMEKKRMETKQAYDQAKQAVDALFTGEALHYDVTLSQIKNANQLVQSIPYVHNEWLPDVPGMNYDLYQELNARIMQARYLYDARNVITNGDFTQGLQGWHAEGKVEVQQMNGTSVLVLSNWSSGVSQNLHVQHHCGYVLRVSAKKEGPGKGYVTMMGCNGKQETLTFTSCDGGYMTKTVEVFTESDRVRIEIGETEGSFYIESIELICMNGYTRKNNQNMSNMYDQSYTSNYSQNTSDMYVQNYTNNYEQHAGCTCNQGYNNGGCTCNQG</sequence>
<dbReference type="InterPro" id="IPR048645">
    <property type="entry name" value="Cry1Ac-like_dom-VII"/>
</dbReference>
<dbReference type="EMBL" id="AB125059">
    <property type="protein sequence ID" value="BAD00053.1"/>
    <property type="molecule type" value="Genomic_DNA"/>
</dbReference>
<name>Q75VA1_BACTE</name>
<evidence type="ECO:0000313" key="3">
    <source>
        <dbReference type="EMBL" id="BAD00053.1"/>
    </source>
</evidence>
<dbReference type="Gene3D" id="2.60.120.260">
    <property type="entry name" value="Galactose-binding domain-like"/>
    <property type="match status" value="2"/>
</dbReference>
<dbReference type="Pfam" id="PF21463">
    <property type="entry name" value="Cry1Ac_dom-VII"/>
    <property type="match status" value="1"/>
</dbReference>
<dbReference type="InterPro" id="IPR041587">
    <property type="entry name" value="Cry_V"/>
</dbReference>
<dbReference type="AlphaFoldDB" id="Q75VA1"/>
<proteinExistence type="predicted"/>
<dbReference type="InterPro" id="IPR008979">
    <property type="entry name" value="Galactose-bd-like_sf"/>
</dbReference>
<dbReference type="Pfam" id="PF17997">
    <property type="entry name" value="Cry1Ac_D5"/>
    <property type="match status" value="2"/>
</dbReference>
<reference evidence="3" key="1">
    <citation type="journal article" date="2006" name="Appl. Environ. Microbiol.">
        <title>Cloning and expression of two crystal protein genes, cry30Ba1 and cry44Aa1, obtained from a highly mosquitocidal strain, Bacillus thuringiensis subsp. entomocidus INA288.</title>
        <authorList>
            <person name="Ito T."/>
            <person name="Ikeya T."/>
            <person name="Sahara K."/>
            <person name="Bando H."/>
            <person name="Asano S."/>
        </authorList>
    </citation>
    <scope>NUCLEOTIDE SEQUENCE</scope>
    <source>
        <strain evidence="3">INA288</strain>
    </source>
</reference>
<evidence type="ECO:0008006" key="4">
    <source>
        <dbReference type="Google" id="ProtNLM"/>
    </source>
</evidence>
<feature type="domain" description="Pesticidal crystal protein Cry" evidence="1">
    <location>
        <begin position="58"/>
        <end position="156"/>
    </location>
</feature>
<organism evidence="3">
    <name type="scientific">Bacillus thuringiensis subsp. entomocidus</name>
    <dbReference type="NCBI Taxonomy" id="1436"/>
    <lineage>
        <taxon>Bacteria</taxon>
        <taxon>Bacillati</taxon>
        <taxon>Bacillota</taxon>
        <taxon>Bacilli</taxon>
        <taxon>Bacillales</taxon>
        <taxon>Bacillaceae</taxon>
        <taxon>Bacillus</taxon>
        <taxon>Bacillus cereus group</taxon>
    </lineage>
</organism>